<proteinExistence type="inferred from homology"/>
<keyword evidence="2 6" id="KW-0698">rRNA processing</keyword>
<evidence type="ECO:0000313" key="7">
    <source>
        <dbReference type="EMBL" id="SHJ06019.1"/>
    </source>
</evidence>
<evidence type="ECO:0000256" key="1">
    <source>
        <dbReference type="ARBA" id="ARBA00022490"/>
    </source>
</evidence>
<keyword evidence="3 6" id="KW-0489">Methyltransferase</keyword>
<evidence type="ECO:0000256" key="6">
    <source>
        <dbReference type="HAMAP-Rule" id="MF_01848"/>
    </source>
</evidence>
<comment type="subcellular location">
    <subcellularLocation>
        <location evidence="6">Cytoplasm</location>
    </subcellularLocation>
</comment>
<evidence type="ECO:0000256" key="3">
    <source>
        <dbReference type="ARBA" id="ARBA00022603"/>
    </source>
</evidence>
<evidence type="ECO:0000313" key="8">
    <source>
        <dbReference type="Proteomes" id="UP000184231"/>
    </source>
</evidence>
<dbReference type="Pfam" id="PF05971">
    <property type="entry name" value="Methyltransf_10"/>
    <property type="match status" value="1"/>
</dbReference>
<dbReference type="PANTHER" id="PTHR13393:SF0">
    <property type="entry name" value="RNA N6-ADENOSINE-METHYLTRANSFERASE METTL16"/>
    <property type="match status" value="1"/>
</dbReference>
<organism evidence="7 8">
    <name type="scientific">Arenibacter nanhaiticus</name>
    <dbReference type="NCBI Taxonomy" id="558155"/>
    <lineage>
        <taxon>Bacteria</taxon>
        <taxon>Pseudomonadati</taxon>
        <taxon>Bacteroidota</taxon>
        <taxon>Flavobacteriia</taxon>
        <taxon>Flavobacteriales</taxon>
        <taxon>Flavobacteriaceae</taxon>
        <taxon>Arenibacter</taxon>
    </lineage>
</organism>
<dbReference type="GO" id="GO:0070475">
    <property type="term" value="P:rRNA base methylation"/>
    <property type="evidence" value="ECO:0007669"/>
    <property type="project" value="TreeGrafter"/>
</dbReference>
<dbReference type="InterPro" id="IPR016909">
    <property type="entry name" value="rRNA_lsu_MeTfrase_F"/>
</dbReference>
<comment type="similarity">
    <text evidence="6">Belongs to the methyltransferase superfamily. METTL16/RlmF family.</text>
</comment>
<dbReference type="Proteomes" id="UP000184231">
    <property type="component" value="Unassembled WGS sequence"/>
</dbReference>
<dbReference type="EMBL" id="FQYX01000010">
    <property type="protein sequence ID" value="SHJ06019.1"/>
    <property type="molecule type" value="Genomic_DNA"/>
</dbReference>
<evidence type="ECO:0000256" key="4">
    <source>
        <dbReference type="ARBA" id="ARBA00022679"/>
    </source>
</evidence>
<keyword evidence="8" id="KW-1185">Reference proteome</keyword>
<dbReference type="Gene3D" id="3.40.50.150">
    <property type="entry name" value="Vaccinia Virus protein VP39"/>
    <property type="match status" value="1"/>
</dbReference>
<dbReference type="PIRSF" id="PIRSF029038">
    <property type="entry name" value="Mtase_YbiN_prd"/>
    <property type="match status" value="1"/>
</dbReference>
<keyword evidence="4 6" id="KW-0808">Transferase</keyword>
<dbReference type="CDD" id="cd02440">
    <property type="entry name" value="AdoMet_MTases"/>
    <property type="match status" value="1"/>
</dbReference>
<evidence type="ECO:0000256" key="5">
    <source>
        <dbReference type="ARBA" id="ARBA00022691"/>
    </source>
</evidence>
<evidence type="ECO:0000256" key="2">
    <source>
        <dbReference type="ARBA" id="ARBA00022552"/>
    </source>
</evidence>
<dbReference type="EC" id="2.1.1.181" evidence="6"/>
<dbReference type="SUPFAM" id="SSF53335">
    <property type="entry name" value="S-adenosyl-L-methionine-dependent methyltransferases"/>
    <property type="match status" value="1"/>
</dbReference>
<dbReference type="STRING" id="558155.SAMN04487911_11063"/>
<accession>A0A1M6G7W6</accession>
<comment type="catalytic activity">
    <reaction evidence="6">
        <text>adenosine(1618) in 23S rRNA + S-adenosyl-L-methionine = N(6)-methyladenosine(1618) in 23S rRNA + S-adenosyl-L-homocysteine + H(+)</text>
        <dbReference type="Rhea" id="RHEA:16497"/>
        <dbReference type="Rhea" id="RHEA-COMP:10229"/>
        <dbReference type="Rhea" id="RHEA-COMP:10231"/>
        <dbReference type="ChEBI" id="CHEBI:15378"/>
        <dbReference type="ChEBI" id="CHEBI:57856"/>
        <dbReference type="ChEBI" id="CHEBI:59789"/>
        <dbReference type="ChEBI" id="CHEBI:74411"/>
        <dbReference type="ChEBI" id="CHEBI:74449"/>
        <dbReference type="EC" id="2.1.1.181"/>
    </reaction>
</comment>
<comment type="function">
    <text evidence="6">Specifically methylates the adenine in position 1618 of 23S rRNA.</text>
</comment>
<keyword evidence="5 6" id="KW-0949">S-adenosyl-L-methionine</keyword>
<keyword evidence="1 6" id="KW-0963">Cytoplasm</keyword>
<dbReference type="GO" id="GO:0005737">
    <property type="term" value="C:cytoplasm"/>
    <property type="evidence" value="ECO:0007669"/>
    <property type="project" value="UniProtKB-SubCell"/>
</dbReference>
<dbReference type="InterPro" id="IPR010286">
    <property type="entry name" value="METTL16/RlmF"/>
</dbReference>
<reference evidence="7 8" key="1">
    <citation type="submission" date="2016-11" db="EMBL/GenBank/DDBJ databases">
        <authorList>
            <person name="Jaros S."/>
            <person name="Januszkiewicz K."/>
            <person name="Wedrychowicz H."/>
        </authorList>
    </citation>
    <scope>NUCLEOTIDE SEQUENCE [LARGE SCALE GENOMIC DNA]</scope>
    <source>
        <strain evidence="7 8">CGMCC 1.8863</strain>
    </source>
</reference>
<gene>
    <name evidence="6" type="primary">rlmF</name>
    <name evidence="7" type="ORF">SAMN04487911_11063</name>
</gene>
<protein>
    <recommendedName>
        <fullName evidence="6">Ribosomal RNA large subunit methyltransferase F</fullName>
        <ecNumber evidence="6">2.1.1.181</ecNumber>
    </recommendedName>
    <alternativeName>
        <fullName evidence="6">23S rRNA mA1618 methyltransferase</fullName>
    </alternativeName>
    <alternativeName>
        <fullName evidence="6">rRNA adenine N-6-methyltransferase</fullName>
    </alternativeName>
</protein>
<name>A0A1M6G7W6_9FLAO</name>
<dbReference type="HAMAP" id="MF_01848">
    <property type="entry name" value="23SrRNA_methyltr_F"/>
    <property type="match status" value="1"/>
</dbReference>
<dbReference type="NCBIfam" id="NF008725">
    <property type="entry name" value="PRK11727.1"/>
    <property type="match status" value="1"/>
</dbReference>
<sequence>MPNSIDSQDLTILFTWRPPIFVVIKPNILHPKNIHNTPYDFEALIGSHPELAPHVFVNPYGNQSIDFSKPAAVLHFNKAILKHQYGLADWNIPDGYLCPPIPGRADYIHHIADLLEEDGIKYNIRGLDIGVGANCIYPILASQIYDWQMVGSDISLTSVTIAKANTEATPSLLKNIRIRHQTDPSNIFKGLINEADHFHFSLCNPPFHANAESAARGSLRKVKNLRLDSAEELNFGGQANELWCNGGEALFIKRMIKQSVAYSRQVQWFTTLVSKKENLAAIYKQLHKLKAVYKTVPMAQGNKQSRFVAWRF</sequence>
<dbReference type="InterPro" id="IPR029063">
    <property type="entry name" value="SAM-dependent_MTases_sf"/>
</dbReference>
<dbReference type="GO" id="GO:0052907">
    <property type="term" value="F:23S rRNA (adenine(1618)-N(6))-methyltransferase activity"/>
    <property type="evidence" value="ECO:0007669"/>
    <property type="project" value="UniProtKB-EC"/>
</dbReference>
<dbReference type="AlphaFoldDB" id="A0A1M6G7W6"/>
<dbReference type="PANTHER" id="PTHR13393">
    <property type="entry name" value="SAM-DEPENDENT METHYLTRANSFERASE"/>
    <property type="match status" value="1"/>
</dbReference>